<organism evidence="2 3">
    <name type="scientific">Parabacteroides merdae</name>
    <dbReference type="NCBI Taxonomy" id="46503"/>
    <lineage>
        <taxon>Bacteria</taxon>
        <taxon>Pseudomonadati</taxon>
        <taxon>Bacteroidota</taxon>
        <taxon>Bacteroidia</taxon>
        <taxon>Bacteroidales</taxon>
        <taxon>Tannerellaceae</taxon>
        <taxon>Parabacteroides</taxon>
    </lineage>
</organism>
<name>A0A3R6DD66_9BACT</name>
<dbReference type="InterPro" id="IPR001173">
    <property type="entry name" value="Glyco_trans_2-like"/>
</dbReference>
<feature type="domain" description="Glycosyltransferase 2-like" evidence="1">
    <location>
        <begin position="65"/>
        <end position="146"/>
    </location>
</feature>
<accession>A0A3R6DD66</accession>
<comment type="caution">
    <text evidence="2">The sequence shown here is derived from an EMBL/GenBank/DDBJ whole genome shotgun (WGS) entry which is preliminary data.</text>
</comment>
<reference evidence="2 3" key="1">
    <citation type="submission" date="2018-08" db="EMBL/GenBank/DDBJ databases">
        <title>A genome reference for cultivated species of the human gut microbiota.</title>
        <authorList>
            <person name="Zou Y."/>
            <person name="Xue W."/>
            <person name="Luo G."/>
        </authorList>
    </citation>
    <scope>NUCLEOTIDE SEQUENCE [LARGE SCALE GENOMIC DNA]</scope>
    <source>
        <strain evidence="2 3">AM50-15</strain>
    </source>
</reference>
<dbReference type="GO" id="GO:0016740">
    <property type="term" value="F:transferase activity"/>
    <property type="evidence" value="ECO:0007669"/>
    <property type="project" value="UniProtKB-KW"/>
</dbReference>
<dbReference type="AlphaFoldDB" id="A0A3R6DD66"/>
<keyword evidence="2" id="KW-0808">Transferase</keyword>
<evidence type="ECO:0000313" key="3">
    <source>
        <dbReference type="Proteomes" id="UP000285173"/>
    </source>
</evidence>
<evidence type="ECO:0000259" key="1">
    <source>
        <dbReference type="Pfam" id="PF00535"/>
    </source>
</evidence>
<evidence type="ECO:0000313" key="2">
    <source>
        <dbReference type="EMBL" id="RGZ42487.1"/>
    </source>
</evidence>
<proteinExistence type="predicted"/>
<dbReference type="PANTHER" id="PTHR43179">
    <property type="entry name" value="RHAMNOSYLTRANSFERASE WBBL"/>
    <property type="match status" value="1"/>
</dbReference>
<dbReference type="EMBL" id="QSEF01000061">
    <property type="protein sequence ID" value="RGZ42487.1"/>
    <property type="molecule type" value="Genomic_DNA"/>
</dbReference>
<protein>
    <submittedName>
        <fullName evidence="2">Glycosyltransferase</fullName>
    </submittedName>
</protein>
<dbReference type="PANTHER" id="PTHR43179:SF7">
    <property type="entry name" value="RHAMNOSYLTRANSFERASE WBBL"/>
    <property type="match status" value="1"/>
</dbReference>
<dbReference type="Gene3D" id="3.90.550.10">
    <property type="entry name" value="Spore Coat Polysaccharide Biosynthesis Protein SpsA, Chain A"/>
    <property type="match status" value="1"/>
</dbReference>
<sequence>MYILILLLLKSTILKGSYFLFKKDDGMDVSVIIVNYNTCNLVKKCVTILKGSYFLFKKDDGMDVSVIIVNYNTCNLVKKCVASIFEKTKNVSFEVIVVDNNSKDGSVEAIIDEFPRVRVFPLKENIGFGKANNIGVKHAKGRFVFF</sequence>
<dbReference type="SUPFAM" id="SSF53448">
    <property type="entry name" value="Nucleotide-diphospho-sugar transferases"/>
    <property type="match status" value="1"/>
</dbReference>
<dbReference type="InterPro" id="IPR029044">
    <property type="entry name" value="Nucleotide-diphossugar_trans"/>
</dbReference>
<dbReference type="Pfam" id="PF00535">
    <property type="entry name" value="Glycos_transf_2"/>
    <property type="match status" value="1"/>
</dbReference>
<dbReference type="Proteomes" id="UP000285173">
    <property type="component" value="Unassembled WGS sequence"/>
</dbReference>
<gene>
    <name evidence="2" type="ORF">DW986_19625</name>
</gene>